<dbReference type="EMBL" id="KZ852035">
    <property type="protein sequence ID" value="RDH37630.1"/>
    <property type="molecule type" value="Genomic_DNA"/>
</dbReference>
<gene>
    <name evidence="1" type="ORF">BDQ94DRAFT_136763</name>
</gene>
<evidence type="ECO:0000313" key="2">
    <source>
        <dbReference type="Proteomes" id="UP000253729"/>
    </source>
</evidence>
<dbReference type="Proteomes" id="UP000253729">
    <property type="component" value="Unassembled WGS sequence"/>
</dbReference>
<organism evidence="1 2">
    <name type="scientific">Aspergillus welwitschiae</name>
    <dbReference type="NCBI Taxonomy" id="1341132"/>
    <lineage>
        <taxon>Eukaryota</taxon>
        <taxon>Fungi</taxon>
        <taxon>Dikarya</taxon>
        <taxon>Ascomycota</taxon>
        <taxon>Pezizomycotina</taxon>
        <taxon>Eurotiomycetes</taxon>
        <taxon>Eurotiomycetidae</taxon>
        <taxon>Eurotiales</taxon>
        <taxon>Aspergillaceae</taxon>
        <taxon>Aspergillus</taxon>
        <taxon>Aspergillus subgen. Circumdati</taxon>
    </lineage>
</organism>
<reference evidence="1 2" key="1">
    <citation type="submission" date="2018-07" db="EMBL/GenBank/DDBJ databases">
        <title>The genomes of Aspergillus section Nigri reveals drivers in fungal speciation.</title>
        <authorList>
            <consortium name="DOE Joint Genome Institute"/>
            <person name="Vesth T.C."/>
            <person name="Nybo J."/>
            <person name="Theobald S."/>
            <person name="Brandl J."/>
            <person name="Frisvad J.C."/>
            <person name="Nielsen K.F."/>
            <person name="Lyhne E.K."/>
            <person name="Kogle M.E."/>
            <person name="Kuo A."/>
            <person name="Riley R."/>
            <person name="Clum A."/>
            <person name="Nolan M."/>
            <person name="Lipzen A."/>
            <person name="Salamov A."/>
            <person name="Henrissat B."/>
            <person name="Wiebenga A."/>
            <person name="De vries R.P."/>
            <person name="Grigoriev I.V."/>
            <person name="Mortensen U.H."/>
            <person name="Andersen M.R."/>
            <person name="Baker S.E."/>
        </authorList>
    </citation>
    <scope>NUCLEOTIDE SEQUENCE [LARGE SCALE GENOMIC DNA]</scope>
    <source>
        <strain evidence="1 2">CBS 139.54b</strain>
    </source>
</reference>
<dbReference type="GeneID" id="38133296"/>
<proteinExistence type="predicted"/>
<dbReference type="AlphaFoldDB" id="A0A3F3QF14"/>
<keyword evidence="2" id="KW-1185">Reference proteome</keyword>
<name>A0A3F3QF14_9EURO</name>
<sequence length="75" mass="8604">MQVRSSPELGMIDRLLHRVLRLQRYLQETKVPQTMTGASFIRKSFGLPFHAPASGNRIVSRLHSTDLSRCDLLLR</sequence>
<dbReference type="RefSeq" id="XP_026630652.1">
    <property type="nucleotide sequence ID" value="XM_026764940.1"/>
</dbReference>
<protein>
    <submittedName>
        <fullName evidence="1">Uncharacterized protein</fullName>
    </submittedName>
</protein>
<evidence type="ECO:0000313" key="1">
    <source>
        <dbReference type="EMBL" id="RDH37630.1"/>
    </source>
</evidence>
<accession>A0A3F3QF14</accession>